<reference evidence="1 2" key="1">
    <citation type="submission" date="2016-11" db="EMBL/GenBank/DDBJ databases">
        <authorList>
            <person name="Jaros S."/>
            <person name="Januszkiewicz K."/>
            <person name="Wedrychowicz H."/>
        </authorList>
    </citation>
    <scope>NUCLEOTIDE SEQUENCE [LARGE SCALE GENOMIC DNA]</scope>
    <source>
        <strain evidence="1 2">DSM 24787</strain>
    </source>
</reference>
<dbReference type="RefSeq" id="WP_074237463.1">
    <property type="nucleotide sequence ID" value="NZ_FSRA01000001.1"/>
</dbReference>
<gene>
    <name evidence="1" type="ORF">SAMN04488055_0362</name>
</gene>
<sequence>MKKQLIHVTLIARADDGIWYICAELFAKELHQIDLISSTVMPLMEVSDLVRQFYSRETDPQVHLN</sequence>
<name>A0A1N6D6R1_9BACT</name>
<protein>
    <submittedName>
        <fullName evidence="1">Uncharacterized protein</fullName>
    </submittedName>
</protein>
<keyword evidence="2" id="KW-1185">Reference proteome</keyword>
<dbReference type="STRING" id="536979.SAMN04488055_0362"/>
<dbReference type="EMBL" id="FSRA01000001">
    <property type="protein sequence ID" value="SIN66449.1"/>
    <property type="molecule type" value="Genomic_DNA"/>
</dbReference>
<evidence type="ECO:0000313" key="2">
    <source>
        <dbReference type="Proteomes" id="UP000185003"/>
    </source>
</evidence>
<organism evidence="1 2">
    <name type="scientific">Chitinophaga niabensis</name>
    <dbReference type="NCBI Taxonomy" id="536979"/>
    <lineage>
        <taxon>Bacteria</taxon>
        <taxon>Pseudomonadati</taxon>
        <taxon>Bacteroidota</taxon>
        <taxon>Chitinophagia</taxon>
        <taxon>Chitinophagales</taxon>
        <taxon>Chitinophagaceae</taxon>
        <taxon>Chitinophaga</taxon>
    </lineage>
</organism>
<proteinExistence type="predicted"/>
<dbReference type="AlphaFoldDB" id="A0A1N6D6R1"/>
<evidence type="ECO:0000313" key="1">
    <source>
        <dbReference type="EMBL" id="SIN66449.1"/>
    </source>
</evidence>
<dbReference type="Proteomes" id="UP000185003">
    <property type="component" value="Unassembled WGS sequence"/>
</dbReference>
<accession>A0A1N6D6R1</accession>